<evidence type="ECO:0000256" key="1">
    <source>
        <dbReference type="ARBA" id="ARBA00010394"/>
    </source>
</evidence>
<organism evidence="4 5">
    <name type="scientific">Tritrichomonas musculus</name>
    <dbReference type="NCBI Taxonomy" id="1915356"/>
    <lineage>
        <taxon>Eukaryota</taxon>
        <taxon>Metamonada</taxon>
        <taxon>Parabasalia</taxon>
        <taxon>Tritrichomonadida</taxon>
        <taxon>Tritrichomonadidae</taxon>
        <taxon>Tritrichomonas</taxon>
    </lineage>
</organism>
<keyword evidence="5" id="KW-1185">Reference proteome</keyword>
<keyword evidence="2" id="KW-0813">Transport</keyword>
<dbReference type="Gene3D" id="1.25.10.10">
    <property type="entry name" value="Leucine-rich Repeat Variant"/>
    <property type="match status" value="1"/>
</dbReference>
<dbReference type="InterPro" id="IPR016024">
    <property type="entry name" value="ARM-type_fold"/>
</dbReference>
<evidence type="ECO:0008006" key="6">
    <source>
        <dbReference type="Google" id="ProtNLM"/>
    </source>
</evidence>
<comment type="similarity">
    <text evidence="1">Belongs to the importin alpha family.</text>
</comment>
<gene>
    <name evidence="4" type="ORF">M9Y10_022963</name>
</gene>
<proteinExistence type="inferred from homology"/>
<dbReference type="Proteomes" id="UP001470230">
    <property type="component" value="Unassembled WGS sequence"/>
</dbReference>
<dbReference type="EMBL" id="JAPFFF010000003">
    <property type="protein sequence ID" value="KAK8894529.1"/>
    <property type="molecule type" value="Genomic_DNA"/>
</dbReference>
<evidence type="ECO:0000256" key="3">
    <source>
        <dbReference type="ARBA" id="ARBA00022927"/>
    </source>
</evidence>
<accession>A0ABR2KTU2</accession>
<keyword evidence="3" id="KW-0653">Protein transport</keyword>
<dbReference type="PANTHER" id="PTHR23316">
    <property type="entry name" value="IMPORTIN ALPHA"/>
    <property type="match status" value="1"/>
</dbReference>
<protein>
    <recommendedName>
        <fullName evidence="6">Armadillo/beta-catenin-like repeat family protein</fullName>
    </recommendedName>
</protein>
<evidence type="ECO:0000313" key="4">
    <source>
        <dbReference type="EMBL" id="KAK8894529.1"/>
    </source>
</evidence>
<name>A0ABR2KTU2_9EUKA</name>
<evidence type="ECO:0000313" key="5">
    <source>
        <dbReference type="Proteomes" id="UP001470230"/>
    </source>
</evidence>
<comment type="caution">
    <text evidence="4">The sequence shown here is derived from an EMBL/GenBank/DDBJ whole genome shotgun (WGS) entry which is preliminary data.</text>
</comment>
<reference evidence="4 5" key="1">
    <citation type="submission" date="2024-04" db="EMBL/GenBank/DDBJ databases">
        <title>Tritrichomonas musculus Genome.</title>
        <authorList>
            <person name="Alves-Ferreira E."/>
            <person name="Grigg M."/>
            <person name="Lorenzi H."/>
            <person name="Galac M."/>
        </authorList>
    </citation>
    <scope>NUCLEOTIDE SEQUENCE [LARGE SCALE GENOMIC DNA]</scope>
    <source>
        <strain evidence="4 5">EAF2021</strain>
    </source>
</reference>
<dbReference type="InterPro" id="IPR011989">
    <property type="entry name" value="ARM-like"/>
</dbReference>
<evidence type="ECO:0000256" key="2">
    <source>
        <dbReference type="ARBA" id="ARBA00022448"/>
    </source>
</evidence>
<dbReference type="SUPFAM" id="SSF48371">
    <property type="entry name" value="ARM repeat"/>
    <property type="match status" value="1"/>
</dbReference>
<sequence length="487" mass="54529">MLGSKFLRQRHSGISISSSCLPKFSDDDTEDLQVELQKRRSNNTLCFDRQIKSWSLPIKKKPHYDLEQSKMDFLSFLAVIESNDSDKIVQLSDEIAKRCVVSKDYFSEVISSLEAMESFTNVFVSATSQEMIKSMISALSSMFPLLSSKIKCAVVDCGIANKIYDQFSPITDSILQSINLIITVSKFSSYGRNSFLGMGIHELLITTAMETNDLNISIGCCVALQSIFENPEKVDCDYVENYISAIVKLLDIQNEVSQNAILRTLCAIANQMPSVVNCLIAEGMHTLVLHFLKSPGLQSSSLCLVSKLCYTNDPLKIKEMVDNGLFEILFNLILTDHSAAVLHVFYRICEKLPNIIPNLPPTFIKQLIEICHSAPFSVMKEAALLLTILIARDNKSEIIHKYMNQEIIEILVDMLSSSQNDIILHCLIAIKVIVNAAETTSNMKILIPMLNETDFFSSLSNLEENANNNINSISNISTKLLERLNSY</sequence>